<proteinExistence type="predicted"/>
<organism evidence="1">
    <name type="scientific">Leptospira borgpetersenii serovar Ballum</name>
    <dbReference type="NCBI Taxonomy" id="280505"/>
    <lineage>
        <taxon>Bacteria</taxon>
        <taxon>Pseudomonadati</taxon>
        <taxon>Spirochaetota</taxon>
        <taxon>Spirochaetia</taxon>
        <taxon>Leptospirales</taxon>
        <taxon>Leptospiraceae</taxon>
        <taxon>Leptospira</taxon>
    </lineage>
</organism>
<protein>
    <submittedName>
        <fullName evidence="1">Uncharacterized protein</fullName>
    </submittedName>
</protein>
<dbReference type="EMBL" id="CP012029">
    <property type="protein sequence ID" value="ALO24982.1"/>
    <property type="molecule type" value="Genomic_DNA"/>
</dbReference>
<accession>A0A0S2IMW3</accession>
<evidence type="ECO:0000313" key="2">
    <source>
        <dbReference type="Proteomes" id="UP000058857"/>
    </source>
</evidence>
<name>A0A0S2IMW3_LEPBO</name>
<gene>
    <name evidence="1" type="ORF">LBBP_00642</name>
</gene>
<sequence>MLYDSIMRPCIRKSEKTNGAKKCEIQERIQTLSDGID</sequence>
<dbReference type="Proteomes" id="UP000058857">
    <property type="component" value="Chromosome 1"/>
</dbReference>
<dbReference type="AlphaFoldDB" id="A0A0S2IMW3"/>
<evidence type="ECO:0000313" key="1">
    <source>
        <dbReference type="EMBL" id="ALO24982.1"/>
    </source>
</evidence>
<reference evidence="1 2" key="1">
    <citation type="journal article" date="2015" name="PLoS Negl. Trop. Dis.">
        <title>Distribution of Plasmids in Distinct Leptospira Pathogenic Species.</title>
        <authorList>
            <person name="Wang Y."/>
            <person name="Zhuang X."/>
            <person name="Zhong Y."/>
            <person name="Zhang C."/>
            <person name="Zhang Y."/>
            <person name="Zeng L."/>
            <person name="Zhu Y."/>
            <person name="He P."/>
            <person name="Dong K."/>
            <person name="Pal U."/>
            <person name="Guo X."/>
            <person name="Qin J."/>
        </authorList>
    </citation>
    <scope>NUCLEOTIDE SEQUENCE [LARGE SCALE GENOMIC DNA]</scope>
    <source>
        <strain evidence="1 2">56604</strain>
    </source>
</reference>